<feature type="site" description="Important for substrate specificity" evidence="3">
    <location>
        <position position="20"/>
    </location>
</feature>
<keyword evidence="3" id="KW-0546">Nucleotide metabolism</keyword>
<gene>
    <name evidence="4" type="ORF">FD145_1146</name>
</gene>
<dbReference type="InterPro" id="IPR029001">
    <property type="entry name" value="ITPase-like_fam"/>
</dbReference>
<dbReference type="AlphaFoldDB" id="A0A833L0D9"/>
<reference evidence="4 5" key="1">
    <citation type="submission" date="2019-12" db="EMBL/GenBank/DDBJ databases">
        <authorList>
            <person name="Wolfe R."/>
            <person name="Danczak R."/>
            <person name="Wilkins M."/>
        </authorList>
    </citation>
    <scope>NUCLEOTIDE SEQUENCE [LARGE SCALE GENOMIC DNA]</scope>
    <source>
        <strain evidence="4">X2_MaxBin.013</strain>
    </source>
</reference>
<feature type="site" description="Important for substrate specificity" evidence="3">
    <location>
        <position position="78"/>
    </location>
</feature>
<sequence>MFDIIAIMEFEIILASASPRRKELLKKIIKNFRVVESGVDEGCISAAPPILFAKNAAILKAKAVAVKYKKSIVIGADTIVVLGKKILGKPKDKKDAVAMLKSLSDATHKAITGIAVIFPGGKIVSDAAVTKIKMRKLSKKDILAYVNSGRPLDKAGAYGIQEIEDAFVEKIEGDYDNVVGLPVQKLKKILLVEVETTSTTRKTGCLNLFF</sequence>
<accession>A0A833L0D9</accession>
<dbReference type="PIRSF" id="PIRSF006305">
    <property type="entry name" value="Maf"/>
    <property type="match status" value="1"/>
</dbReference>
<feature type="active site" description="Proton acceptor" evidence="3">
    <location>
        <position position="77"/>
    </location>
</feature>
<dbReference type="GO" id="GO:0047429">
    <property type="term" value="F:nucleoside triphosphate diphosphatase activity"/>
    <property type="evidence" value="ECO:0007669"/>
    <property type="project" value="UniProtKB-EC"/>
</dbReference>
<keyword evidence="2 3" id="KW-0378">Hydrolase</keyword>
<comment type="catalytic activity">
    <reaction evidence="3">
        <text>UTP + H2O = UMP + diphosphate + H(+)</text>
        <dbReference type="Rhea" id="RHEA:29395"/>
        <dbReference type="ChEBI" id="CHEBI:15377"/>
        <dbReference type="ChEBI" id="CHEBI:15378"/>
        <dbReference type="ChEBI" id="CHEBI:33019"/>
        <dbReference type="ChEBI" id="CHEBI:46398"/>
        <dbReference type="ChEBI" id="CHEBI:57865"/>
        <dbReference type="EC" id="3.6.1.9"/>
    </reaction>
</comment>
<comment type="caution">
    <text evidence="4">The sequence shown here is derived from an EMBL/GenBank/DDBJ whole genome shotgun (WGS) entry which is preliminary data.</text>
</comment>
<comment type="catalytic activity">
    <reaction evidence="3">
        <text>dTTP + H2O = dTMP + diphosphate + H(+)</text>
        <dbReference type="Rhea" id="RHEA:28534"/>
        <dbReference type="ChEBI" id="CHEBI:15377"/>
        <dbReference type="ChEBI" id="CHEBI:15378"/>
        <dbReference type="ChEBI" id="CHEBI:33019"/>
        <dbReference type="ChEBI" id="CHEBI:37568"/>
        <dbReference type="ChEBI" id="CHEBI:63528"/>
        <dbReference type="EC" id="3.6.1.9"/>
    </reaction>
</comment>
<dbReference type="GO" id="GO:0005737">
    <property type="term" value="C:cytoplasm"/>
    <property type="evidence" value="ECO:0007669"/>
    <property type="project" value="UniProtKB-SubCell"/>
</dbReference>
<dbReference type="GO" id="GO:0009117">
    <property type="term" value="P:nucleotide metabolic process"/>
    <property type="evidence" value="ECO:0007669"/>
    <property type="project" value="UniProtKB-KW"/>
</dbReference>
<evidence type="ECO:0000256" key="2">
    <source>
        <dbReference type="ARBA" id="ARBA00022801"/>
    </source>
</evidence>
<evidence type="ECO:0000313" key="4">
    <source>
        <dbReference type="EMBL" id="KAF0133687.1"/>
    </source>
</evidence>
<dbReference type="Pfam" id="PF02545">
    <property type="entry name" value="Maf"/>
    <property type="match status" value="1"/>
</dbReference>
<protein>
    <recommendedName>
        <fullName evidence="3">dTTP/UTP pyrophosphatase</fullName>
        <shortName evidence="3">dTTPase/UTPase</shortName>
        <ecNumber evidence="3">3.6.1.9</ecNumber>
    </recommendedName>
    <alternativeName>
        <fullName evidence="3">Nucleoside triphosphate pyrophosphatase</fullName>
    </alternativeName>
    <alternativeName>
        <fullName evidence="3">Nucleotide pyrophosphatase</fullName>
        <shortName evidence="3">Nucleotide PPase</shortName>
    </alternativeName>
</protein>
<comment type="cofactor">
    <cofactor evidence="1 3">
        <name>a divalent metal cation</name>
        <dbReference type="ChEBI" id="CHEBI:60240"/>
    </cofactor>
</comment>
<dbReference type="HAMAP" id="MF_00528">
    <property type="entry name" value="Maf"/>
    <property type="match status" value="1"/>
</dbReference>
<dbReference type="EMBL" id="WPAF01000020">
    <property type="protein sequence ID" value="KAF0133687.1"/>
    <property type="molecule type" value="Genomic_DNA"/>
</dbReference>
<dbReference type="NCBIfam" id="TIGR00172">
    <property type="entry name" value="maf"/>
    <property type="match status" value="1"/>
</dbReference>
<comment type="subcellular location">
    <subcellularLocation>
        <location evidence="3">Cytoplasm</location>
    </subcellularLocation>
</comment>
<comment type="similarity">
    <text evidence="3">Belongs to the Maf family. YhdE subfamily.</text>
</comment>
<dbReference type="CDD" id="cd00555">
    <property type="entry name" value="Maf"/>
    <property type="match status" value="1"/>
</dbReference>
<name>A0A833L0D9_UNCSA</name>
<dbReference type="EC" id="3.6.1.9" evidence="3"/>
<evidence type="ECO:0000256" key="1">
    <source>
        <dbReference type="ARBA" id="ARBA00001968"/>
    </source>
</evidence>
<organism evidence="4 5">
    <name type="scientific">Candidatus Saganbacteria bacterium</name>
    <dbReference type="NCBI Taxonomy" id="2575572"/>
    <lineage>
        <taxon>Bacteria</taxon>
        <taxon>Bacillati</taxon>
        <taxon>Saganbacteria</taxon>
    </lineage>
</organism>
<keyword evidence="3" id="KW-0963">Cytoplasm</keyword>
<dbReference type="Gene3D" id="3.90.950.10">
    <property type="match status" value="1"/>
</dbReference>
<dbReference type="Proteomes" id="UP000488506">
    <property type="component" value="Unassembled WGS sequence"/>
</dbReference>
<comment type="caution">
    <text evidence="3">Lacks conserved residue(s) required for the propagation of feature annotation.</text>
</comment>
<dbReference type="SUPFAM" id="SSF52972">
    <property type="entry name" value="ITPase-like"/>
    <property type="match status" value="1"/>
</dbReference>
<dbReference type="PANTHER" id="PTHR43213:SF5">
    <property type="entry name" value="BIFUNCTIONAL DTTP_UTP PYROPHOSPHATASE_METHYLTRANSFERASE PROTEIN-RELATED"/>
    <property type="match status" value="1"/>
</dbReference>
<comment type="function">
    <text evidence="3">Nucleoside triphosphate pyrophosphatase that hydrolyzes dTTP and UTP. May have a dual role in cell division arrest and in preventing the incorporation of modified nucleotides into cellular nucleic acids.</text>
</comment>
<evidence type="ECO:0000256" key="3">
    <source>
        <dbReference type="HAMAP-Rule" id="MF_00528"/>
    </source>
</evidence>
<dbReference type="InterPro" id="IPR003697">
    <property type="entry name" value="Maf-like"/>
</dbReference>
<feature type="site" description="Important for substrate specificity" evidence="3">
    <location>
        <position position="161"/>
    </location>
</feature>
<proteinExistence type="inferred from homology"/>
<evidence type="ECO:0000313" key="5">
    <source>
        <dbReference type="Proteomes" id="UP000488506"/>
    </source>
</evidence>
<dbReference type="PANTHER" id="PTHR43213">
    <property type="entry name" value="BIFUNCTIONAL DTTP/UTP PYROPHOSPHATASE/METHYLTRANSFERASE PROTEIN-RELATED"/>
    <property type="match status" value="1"/>
</dbReference>